<dbReference type="PANTHER" id="PTHR33223:SF3">
    <property type="match status" value="1"/>
</dbReference>
<sequence>MKHMFLEKFFPASRTTTIVKEICGIREHSKETLNEYWERFNKLCATCMTMMDQSMIDTTSGGALMDKMVAAARHLISNMTSNTQYTGSSRIRVGSLIINMESSHFGQGRVKGHMRLSNLDLSRMYLKLKAAPLFQQQQQQRMPPQGNSPSLEELMKQLTTSNLEFQQNMNSISAKHKRHHPRPQDANRTISKHREPFTVDRVRQSTLTNNSKSEGEYEHSHSKKWQRVTTNNIARRVPQEKSVPLPFPTRTPKARKPETDEELLRMFWKVEINIPLLDAIKQIPKYVKFLKELCVHNRKKMKGGVELGGSVGIDQK</sequence>
<gene>
    <name evidence="3" type="ORF">CR513_56174</name>
</gene>
<dbReference type="AlphaFoldDB" id="A0A371EGK1"/>
<evidence type="ECO:0000256" key="1">
    <source>
        <dbReference type="SAM" id="MobiDB-lite"/>
    </source>
</evidence>
<evidence type="ECO:0000313" key="4">
    <source>
        <dbReference type="Proteomes" id="UP000257109"/>
    </source>
</evidence>
<proteinExistence type="predicted"/>
<accession>A0A371EGK1</accession>
<comment type="caution">
    <text evidence="3">The sequence shown here is derived from an EMBL/GenBank/DDBJ whole genome shotgun (WGS) entry which is preliminary data.</text>
</comment>
<evidence type="ECO:0000313" key="3">
    <source>
        <dbReference type="EMBL" id="RDX65192.1"/>
    </source>
</evidence>
<feature type="domain" description="Retrotransposon gag" evidence="2">
    <location>
        <begin position="1"/>
        <end position="60"/>
    </location>
</feature>
<dbReference type="Proteomes" id="UP000257109">
    <property type="component" value="Unassembled WGS sequence"/>
</dbReference>
<dbReference type="PANTHER" id="PTHR33223">
    <property type="entry name" value="CCHC-TYPE DOMAIN-CONTAINING PROTEIN"/>
    <property type="match status" value="1"/>
</dbReference>
<protein>
    <recommendedName>
        <fullName evidence="2">Retrotransposon gag domain-containing protein</fullName>
    </recommendedName>
</protein>
<feature type="region of interest" description="Disordered" evidence="1">
    <location>
        <begin position="206"/>
        <end position="225"/>
    </location>
</feature>
<dbReference type="OrthoDB" id="1689420at2759"/>
<feature type="non-terminal residue" evidence="3">
    <location>
        <position position="1"/>
    </location>
</feature>
<name>A0A371EGK1_MUCPR</name>
<keyword evidence="4" id="KW-1185">Reference proteome</keyword>
<feature type="region of interest" description="Disordered" evidence="1">
    <location>
        <begin position="173"/>
        <end position="197"/>
    </location>
</feature>
<dbReference type="Pfam" id="PF03732">
    <property type="entry name" value="Retrotrans_gag"/>
    <property type="match status" value="1"/>
</dbReference>
<evidence type="ECO:0000259" key="2">
    <source>
        <dbReference type="Pfam" id="PF03732"/>
    </source>
</evidence>
<organism evidence="3 4">
    <name type="scientific">Mucuna pruriens</name>
    <name type="common">Velvet bean</name>
    <name type="synonym">Dolichos pruriens</name>
    <dbReference type="NCBI Taxonomy" id="157652"/>
    <lineage>
        <taxon>Eukaryota</taxon>
        <taxon>Viridiplantae</taxon>
        <taxon>Streptophyta</taxon>
        <taxon>Embryophyta</taxon>
        <taxon>Tracheophyta</taxon>
        <taxon>Spermatophyta</taxon>
        <taxon>Magnoliopsida</taxon>
        <taxon>eudicotyledons</taxon>
        <taxon>Gunneridae</taxon>
        <taxon>Pentapetalae</taxon>
        <taxon>rosids</taxon>
        <taxon>fabids</taxon>
        <taxon>Fabales</taxon>
        <taxon>Fabaceae</taxon>
        <taxon>Papilionoideae</taxon>
        <taxon>50 kb inversion clade</taxon>
        <taxon>NPAAA clade</taxon>
        <taxon>indigoferoid/millettioid clade</taxon>
        <taxon>Phaseoleae</taxon>
        <taxon>Mucuna</taxon>
    </lineage>
</organism>
<dbReference type="EMBL" id="QJKJ01014022">
    <property type="protein sequence ID" value="RDX65192.1"/>
    <property type="molecule type" value="Genomic_DNA"/>
</dbReference>
<dbReference type="InterPro" id="IPR005162">
    <property type="entry name" value="Retrotrans_gag_dom"/>
</dbReference>
<reference evidence="3" key="1">
    <citation type="submission" date="2018-05" db="EMBL/GenBank/DDBJ databases">
        <title>Draft genome of Mucuna pruriens seed.</title>
        <authorList>
            <person name="Nnadi N.E."/>
            <person name="Vos R."/>
            <person name="Hasami M.H."/>
            <person name="Devisetty U.K."/>
            <person name="Aguiy J.C."/>
        </authorList>
    </citation>
    <scope>NUCLEOTIDE SEQUENCE [LARGE SCALE GENOMIC DNA]</scope>
    <source>
        <strain evidence="3">JCA_2017</strain>
    </source>
</reference>